<evidence type="ECO:0000313" key="1">
    <source>
        <dbReference type="EMBL" id="KAI0065571.1"/>
    </source>
</evidence>
<dbReference type="EMBL" id="MU277195">
    <property type="protein sequence ID" value="KAI0065571.1"/>
    <property type="molecule type" value="Genomic_DNA"/>
</dbReference>
<reference evidence="1" key="1">
    <citation type="submission" date="2021-03" db="EMBL/GenBank/DDBJ databases">
        <authorList>
            <consortium name="DOE Joint Genome Institute"/>
            <person name="Ahrendt S."/>
            <person name="Looney B.P."/>
            <person name="Miyauchi S."/>
            <person name="Morin E."/>
            <person name="Drula E."/>
            <person name="Courty P.E."/>
            <person name="Chicoki N."/>
            <person name="Fauchery L."/>
            <person name="Kohler A."/>
            <person name="Kuo A."/>
            <person name="Labutti K."/>
            <person name="Pangilinan J."/>
            <person name="Lipzen A."/>
            <person name="Riley R."/>
            <person name="Andreopoulos W."/>
            <person name="He G."/>
            <person name="Johnson J."/>
            <person name="Barry K.W."/>
            <person name="Grigoriev I.V."/>
            <person name="Nagy L."/>
            <person name="Hibbett D."/>
            <person name="Henrissat B."/>
            <person name="Matheny P.B."/>
            <person name="Labbe J."/>
            <person name="Martin F."/>
        </authorList>
    </citation>
    <scope>NUCLEOTIDE SEQUENCE</scope>
    <source>
        <strain evidence="1">HHB10654</strain>
    </source>
</reference>
<comment type="caution">
    <text evidence="1">The sequence shown here is derived from an EMBL/GenBank/DDBJ whole genome shotgun (WGS) entry which is preliminary data.</text>
</comment>
<gene>
    <name evidence="1" type="ORF">BV25DRAFT_1822018</name>
</gene>
<reference evidence="1" key="2">
    <citation type="journal article" date="2022" name="New Phytol.">
        <title>Evolutionary transition to the ectomycorrhizal habit in the genomes of a hyperdiverse lineage of mushroom-forming fungi.</title>
        <authorList>
            <person name="Looney B."/>
            <person name="Miyauchi S."/>
            <person name="Morin E."/>
            <person name="Drula E."/>
            <person name="Courty P.E."/>
            <person name="Kohler A."/>
            <person name="Kuo A."/>
            <person name="LaButti K."/>
            <person name="Pangilinan J."/>
            <person name="Lipzen A."/>
            <person name="Riley R."/>
            <person name="Andreopoulos W."/>
            <person name="He G."/>
            <person name="Johnson J."/>
            <person name="Nolan M."/>
            <person name="Tritt A."/>
            <person name="Barry K.W."/>
            <person name="Grigoriev I.V."/>
            <person name="Nagy L.G."/>
            <person name="Hibbett D."/>
            <person name="Henrissat B."/>
            <person name="Matheny P.B."/>
            <person name="Labbe J."/>
            <person name="Martin F.M."/>
        </authorList>
    </citation>
    <scope>NUCLEOTIDE SEQUENCE</scope>
    <source>
        <strain evidence="1">HHB10654</strain>
    </source>
</reference>
<protein>
    <submittedName>
        <fullName evidence="1">Uncharacterized protein</fullName>
    </submittedName>
</protein>
<dbReference type="Proteomes" id="UP000814140">
    <property type="component" value="Unassembled WGS sequence"/>
</dbReference>
<name>A0ACB8TBY3_9AGAM</name>
<evidence type="ECO:0000313" key="2">
    <source>
        <dbReference type="Proteomes" id="UP000814140"/>
    </source>
</evidence>
<organism evidence="1 2">
    <name type="scientific">Artomyces pyxidatus</name>
    <dbReference type="NCBI Taxonomy" id="48021"/>
    <lineage>
        <taxon>Eukaryota</taxon>
        <taxon>Fungi</taxon>
        <taxon>Dikarya</taxon>
        <taxon>Basidiomycota</taxon>
        <taxon>Agaricomycotina</taxon>
        <taxon>Agaricomycetes</taxon>
        <taxon>Russulales</taxon>
        <taxon>Auriscalpiaceae</taxon>
        <taxon>Artomyces</taxon>
    </lineage>
</organism>
<proteinExistence type="predicted"/>
<keyword evidence="2" id="KW-1185">Reference proteome</keyword>
<sequence>MSKRKESSWYQSTSLFLSPPIYLPPIYIHNTYLVLTMHTSRSTAAATQNYLRLSLALCPACSELAVCGLLVAWRIVRHIFVAASSSSFSGLSGEHYARAHILSFVPGRAHGSIQRCVIRP</sequence>
<accession>A0ACB8TBY3</accession>